<keyword evidence="2" id="KW-1185">Reference proteome</keyword>
<dbReference type="Proteomes" id="UP001153954">
    <property type="component" value="Unassembled WGS sequence"/>
</dbReference>
<dbReference type="AlphaFoldDB" id="A0AAU9UHA2"/>
<evidence type="ECO:0000313" key="2">
    <source>
        <dbReference type="Proteomes" id="UP001153954"/>
    </source>
</evidence>
<protein>
    <submittedName>
        <fullName evidence="1">Uncharacterized protein</fullName>
    </submittedName>
</protein>
<proteinExistence type="predicted"/>
<dbReference type="EMBL" id="CAKOGL010000017">
    <property type="protein sequence ID" value="CAH2097104.1"/>
    <property type="molecule type" value="Genomic_DNA"/>
</dbReference>
<reference evidence="1" key="1">
    <citation type="submission" date="2022-03" db="EMBL/GenBank/DDBJ databases">
        <authorList>
            <person name="Tunstrom K."/>
        </authorList>
    </citation>
    <scope>NUCLEOTIDE SEQUENCE</scope>
</reference>
<comment type="caution">
    <text evidence="1">The sequence shown here is derived from an EMBL/GenBank/DDBJ whole genome shotgun (WGS) entry which is preliminary data.</text>
</comment>
<gene>
    <name evidence="1" type="ORF">EEDITHA_LOCUS12368</name>
</gene>
<name>A0AAU9UHA2_EUPED</name>
<accession>A0AAU9UHA2</accession>
<sequence length="201" mass="23822">MDPVQFNAVMVCIDWNTMHMGNVNEMTNNLTYNLLQVFNYLAPKKFVFVKHKKYPWITQNNRLMIKRRDESHRKARSTKHPAKMVYYKELNSIACRTKQIGKDTYFKTYVSSNEWNLISMWKHNNVNFKPTNDTLPTCLCDPDDMNRHFVIVPGDDFVAESLLDYYNRNKFGSTFFTFQVVTERDVTQAIRELRPNAIDDI</sequence>
<evidence type="ECO:0000313" key="1">
    <source>
        <dbReference type="EMBL" id="CAH2097104.1"/>
    </source>
</evidence>
<organism evidence="1 2">
    <name type="scientific">Euphydryas editha</name>
    <name type="common">Edith's checkerspot</name>
    <dbReference type="NCBI Taxonomy" id="104508"/>
    <lineage>
        <taxon>Eukaryota</taxon>
        <taxon>Metazoa</taxon>
        <taxon>Ecdysozoa</taxon>
        <taxon>Arthropoda</taxon>
        <taxon>Hexapoda</taxon>
        <taxon>Insecta</taxon>
        <taxon>Pterygota</taxon>
        <taxon>Neoptera</taxon>
        <taxon>Endopterygota</taxon>
        <taxon>Lepidoptera</taxon>
        <taxon>Glossata</taxon>
        <taxon>Ditrysia</taxon>
        <taxon>Papilionoidea</taxon>
        <taxon>Nymphalidae</taxon>
        <taxon>Nymphalinae</taxon>
        <taxon>Euphydryas</taxon>
    </lineage>
</organism>